<feature type="domain" description="BsuBI/PstI restriction endonuclease" evidence="2">
    <location>
        <begin position="169"/>
        <end position="323"/>
    </location>
</feature>
<dbReference type="GO" id="GO:0000287">
    <property type="term" value="F:magnesium ion binding"/>
    <property type="evidence" value="ECO:0007669"/>
    <property type="project" value="InterPro"/>
</dbReference>
<protein>
    <submittedName>
        <fullName evidence="4">Restriction endonuclease</fullName>
    </submittedName>
</protein>
<dbReference type="InterPro" id="IPR041454">
    <property type="entry name" value="BsuBI/PstI_N"/>
</dbReference>
<dbReference type="Pfam" id="PF06616">
    <property type="entry name" value="BsuBI_PstI_RE"/>
    <property type="match status" value="1"/>
</dbReference>
<evidence type="ECO:0000256" key="1">
    <source>
        <dbReference type="SAM" id="Coils"/>
    </source>
</evidence>
<keyword evidence="4" id="KW-0255">Endonuclease</keyword>
<gene>
    <name evidence="4" type="ORF">F7D74_14225</name>
</gene>
<dbReference type="GO" id="GO:0003677">
    <property type="term" value="F:DNA binding"/>
    <property type="evidence" value="ECO:0007669"/>
    <property type="project" value="InterPro"/>
</dbReference>
<sequence>MEIKVQDTTPKNVRQLVFKLLDILSEIGIPTDKSDRRLERMAKACLAVGNIRKSFKDAISETANQFLKTRDIIAFENKYLGENISPGSYDDVRRLDLQLLVEAGIIINSASKRELATNSPNRGYALSAVFAELLQFYSTDLWNAKLEEFKAEIKSLKEELEKKRELQKIPVTLPNGKSLDLSFGEHNTLQKAIIEVFLPLFGFGAEVLYVGDTNNKFLYIEEEKLKELNFFTLEHEELPDVIAYSKEKNLLYLIEAYHSTGEWNEIRVRKISRKLQESGCIVNTVFFTAFENKNVFRTKAKDIAWETEVWIADSPEHLVHFNGYKFLEIHK</sequence>
<dbReference type="Gene3D" id="1.10.10.1820">
    <property type="entry name" value="BsuBI/PstI restriction endonuclease-like"/>
    <property type="match status" value="1"/>
</dbReference>
<dbReference type="InterPro" id="IPR009528">
    <property type="entry name" value="Restrct_endonuc_II_BsuBI_C"/>
</dbReference>
<dbReference type="Proteomes" id="UP000421408">
    <property type="component" value="Unassembled WGS sequence"/>
</dbReference>
<feature type="coiled-coil region" evidence="1">
    <location>
        <begin position="139"/>
        <end position="166"/>
    </location>
</feature>
<proteinExistence type="predicted"/>
<evidence type="ECO:0000313" key="5">
    <source>
        <dbReference type="Proteomes" id="UP000421408"/>
    </source>
</evidence>
<dbReference type="InterPro" id="IPR041963">
    <property type="entry name" value="BsuBI/PstI_C_sf"/>
</dbReference>
<dbReference type="GO" id="GO:0009307">
    <property type="term" value="P:DNA restriction-modification system"/>
    <property type="evidence" value="ECO:0007669"/>
    <property type="project" value="InterPro"/>
</dbReference>
<keyword evidence="4" id="KW-0378">Hydrolase</keyword>
<keyword evidence="4" id="KW-0540">Nuclease</keyword>
<name>A0AA90V165_9BACT</name>
<feature type="domain" description="BsuBI/PstI restriction endonuclease HTH" evidence="3">
    <location>
        <begin position="21"/>
        <end position="157"/>
    </location>
</feature>
<reference evidence="5" key="1">
    <citation type="submission" date="2019-09" db="EMBL/GenBank/DDBJ databases">
        <title>Distinct polysaccharide growth profiles of human intestinal Prevotella copri isolates.</title>
        <authorList>
            <person name="Fehlner-Peach H."/>
            <person name="Magnabosco C."/>
            <person name="Raghavan V."/>
            <person name="Scher J.U."/>
            <person name="Tett A."/>
            <person name="Cox L.M."/>
            <person name="Gottsegen C."/>
            <person name="Watters A."/>
            <person name="Wiltshire- Gordon J.D."/>
            <person name="Segata N."/>
            <person name="Bonneau R."/>
            <person name="Littman D.R."/>
        </authorList>
    </citation>
    <scope>NUCLEOTIDE SEQUENCE [LARGE SCALE GENOMIC DNA]</scope>
    <source>
        <strain evidence="5">iAA108</strain>
    </source>
</reference>
<dbReference type="AlphaFoldDB" id="A0AA90V165"/>
<dbReference type="InterPro" id="IPR041962">
    <property type="entry name" value="BsuBI/PstI_N_sf"/>
</dbReference>
<evidence type="ECO:0000313" key="4">
    <source>
        <dbReference type="EMBL" id="MQN85104.1"/>
    </source>
</evidence>
<dbReference type="Pfam" id="PF17728">
    <property type="entry name" value="BsuBI_PstI_RE_N"/>
    <property type="match status" value="1"/>
</dbReference>
<dbReference type="EMBL" id="VZCC01000105">
    <property type="protein sequence ID" value="MQN85104.1"/>
    <property type="molecule type" value="Genomic_DNA"/>
</dbReference>
<comment type="caution">
    <text evidence="4">The sequence shown here is derived from an EMBL/GenBank/DDBJ whole genome shotgun (WGS) entry which is preliminary data.</text>
</comment>
<accession>A0AA90V165</accession>
<organism evidence="4 5">
    <name type="scientific">Segatella copri</name>
    <dbReference type="NCBI Taxonomy" id="165179"/>
    <lineage>
        <taxon>Bacteria</taxon>
        <taxon>Pseudomonadati</taxon>
        <taxon>Bacteroidota</taxon>
        <taxon>Bacteroidia</taxon>
        <taxon>Bacteroidales</taxon>
        <taxon>Prevotellaceae</taxon>
        <taxon>Segatella</taxon>
    </lineage>
</organism>
<evidence type="ECO:0000259" key="3">
    <source>
        <dbReference type="Pfam" id="PF17728"/>
    </source>
</evidence>
<evidence type="ECO:0000259" key="2">
    <source>
        <dbReference type="Pfam" id="PF06616"/>
    </source>
</evidence>
<dbReference type="GO" id="GO:0009036">
    <property type="term" value="F:type II site-specific deoxyribonuclease activity"/>
    <property type="evidence" value="ECO:0007669"/>
    <property type="project" value="InterPro"/>
</dbReference>
<dbReference type="Gene3D" id="3.40.1350.80">
    <property type="match status" value="1"/>
</dbReference>
<keyword evidence="1" id="KW-0175">Coiled coil</keyword>